<dbReference type="SUPFAM" id="SSF49879">
    <property type="entry name" value="SMAD/FHA domain"/>
    <property type="match status" value="1"/>
</dbReference>
<keyword evidence="3" id="KW-1185">Reference proteome</keyword>
<dbReference type="Proteomes" id="UP001153365">
    <property type="component" value="Unassembled WGS sequence"/>
</dbReference>
<dbReference type="AlphaFoldDB" id="A0AAV0B0Z8"/>
<sequence>IGRDQTFGPSPRLKETEVSKTHLTIYLQSSDGDDPQGWFVVDNGSTHGTFIISSDASLSEKDPERLSKQKKASQSFRLHHLNTILIASSKDPVLSFQVHIHPKFPTSCQSCTLRSDESNRIRLALPTSTQNNGENLQMLGCLVQLIWMGAGTHL</sequence>
<protein>
    <recommendedName>
        <fullName evidence="1">FHA domain-containing protein</fullName>
    </recommendedName>
</protein>
<organism evidence="2 3">
    <name type="scientific">Phakopsora pachyrhizi</name>
    <name type="common">Asian soybean rust disease fungus</name>
    <dbReference type="NCBI Taxonomy" id="170000"/>
    <lineage>
        <taxon>Eukaryota</taxon>
        <taxon>Fungi</taxon>
        <taxon>Dikarya</taxon>
        <taxon>Basidiomycota</taxon>
        <taxon>Pucciniomycotina</taxon>
        <taxon>Pucciniomycetes</taxon>
        <taxon>Pucciniales</taxon>
        <taxon>Phakopsoraceae</taxon>
        <taxon>Phakopsora</taxon>
    </lineage>
</organism>
<feature type="domain" description="FHA" evidence="1">
    <location>
        <begin position="1"/>
        <end position="51"/>
    </location>
</feature>
<dbReference type="Pfam" id="PF00498">
    <property type="entry name" value="FHA"/>
    <property type="match status" value="1"/>
</dbReference>
<dbReference type="PANTHER" id="PTHR23106">
    <property type="entry name" value="ANGIOGENIC FACTOR WITH G PATCH AND FHA DOMAINS 1"/>
    <property type="match status" value="1"/>
</dbReference>
<gene>
    <name evidence="2" type="ORF">PPACK8108_LOCUS11947</name>
</gene>
<comment type="caution">
    <text evidence="2">The sequence shown here is derived from an EMBL/GenBank/DDBJ whole genome shotgun (WGS) entry which is preliminary data.</text>
</comment>
<dbReference type="Gene3D" id="2.60.200.20">
    <property type="match status" value="1"/>
</dbReference>
<evidence type="ECO:0000259" key="1">
    <source>
        <dbReference type="PROSITE" id="PS50006"/>
    </source>
</evidence>
<dbReference type="EMBL" id="CALTRL010002824">
    <property type="protein sequence ID" value="CAH7676844.1"/>
    <property type="molecule type" value="Genomic_DNA"/>
</dbReference>
<evidence type="ECO:0000313" key="3">
    <source>
        <dbReference type="Proteomes" id="UP001153365"/>
    </source>
</evidence>
<dbReference type="InterPro" id="IPR008984">
    <property type="entry name" value="SMAD_FHA_dom_sf"/>
</dbReference>
<name>A0AAV0B0Z8_PHAPC</name>
<accession>A0AAV0B0Z8</accession>
<feature type="non-terminal residue" evidence="2">
    <location>
        <position position="1"/>
    </location>
</feature>
<dbReference type="InterPro" id="IPR000253">
    <property type="entry name" value="FHA_dom"/>
</dbReference>
<dbReference type="PANTHER" id="PTHR23106:SF24">
    <property type="entry name" value="ANGIOGENIC FACTOR WITH G PATCH AND FHA DOMAINS 1"/>
    <property type="match status" value="1"/>
</dbReference>
<reference evidence="2" key="1">
    <citation type="submission" date="2022-06" db="EMBL/GenBank/DDBJ databases">
        <authorList>
            <consortium name="SYNGENTA / RWTH Aachen University"/>
        </authorList>
    </citation>
    <scope>NUCLEOTIDE SEQUENCE</scope>
</reference>
<proteinExistence type="predicted"/>
<dbReference type="InterPro" id="IPR053027">
    <property type="entry name" value="AGGF1"/>
</dbReference>
<evidence type="ECO:0000313" key="2">
    <source>
        <dbReference type="EMBL" id="CAH7676844.1"/>
    </source>
</evidence>
<dbReference type="PROSITE" id="PS50006">
    <property type="entry name" value="FHA_DOMAIN"/>
    <property type="match status" value="1"/>
</dbReference>